<dbReference type="SUPFAM" id="SSF74982">
    <property type="entry name" value="Small protein B (SmpB)"/>
    <property type="match status" value="1"/>
</dbReference>
<dbReference type="Proteomes" id="UP000295788">
    <property type="component" value="Unassembled WGS sequence"/>
</dbReference>
<dbReference type="InterPro" id="IPR020081">
    <property type="entry name" value="SsrA-bd_prot_CS"/>
</dbReference>
<dbReference type="GO" id="GO:0005829">
    <property type="term" value="C:cytosol"/>
    <property type="evidence" value="ECO:0007669"/>
    <property type="project" value="TreeGrafter"/>
</dbReference>
<sequence>MGKKDVKVVAQNKKATHDYFIEDTYEAGIVLTGTEIKSIRAGKANLKDSFARISNGEVFLHNMHISPYEQGNRFNHEPTRTRKLLLHKEEIRKLIGKTKEKGYSLVPLKLYLRNGFAKLDLALAKGKKQYDKRQAIAKRDANREVARALREKQKY</sequence>
<evidence type="ECO:0000313" key="5">
    <source>
        <dbReference type="Proteomes" id="UP000295788"/>
    </source>
</evidence>
<accession>A0A4R3KIJ4</accession>
<dbReference type="Gene3D" id="2.40.280.10">
    <property type="match status" value="1"/>
</dbReference>
<evidence type="ECO:0000256" key="3">
    <source>
        <dbReference type="HAMAP-Rule" id="MF_00023"/>
    </source>
</evidence>
<keyword evidence="2 3" id="KW-0694">RNA-binding</keyword>
<dbReference type="AlphaFoldDB" id="A0A4R3KIJ4"/>
<dbReference type="GO" id="GO:0070929">
    <property type="term" value="P:trans-translation"/>
    <property type="evidence" value="ECO:0007669"/>
    <property type="project" value="UniProtKB-UniRule"/>
</dbReference>
<comment type="subcellular location">
    <subcellularLocation>
        <location evidence="3">Cytoplasm</location>
    </subcellularLocation>
    <text evidence="3">The tmRNA-SmpB complex associates with stalled 70S ribosomes.</text>
</comment>
<evidence type="ECO:0000313" key="4">
    <source>
        <dbReference type="EMBL" id="TCS82501.1"/>
    </source>
</evidence>
<proteinExistence type="inferred from homology"/>
<dbReference type="PANTHER" id="PTHR30308">
    <property type="entry name" value="TMRNA-BINDING COMPONENT OF TRANS-TRANSLATION TAGGING COMPLEX"/>
    <property type="match status" value="1"/>
</dbReference>
<protein>
    <recommendedName>
        <fullName evidence="3">SsrA-binding protein</fullName>
    </recommendedName>
    <alternativeName>
        <fullName evidence="3">Small protein B</fullName>
    </alternativeName>
</protein>
<gene>
    <name evidence="3" type="primary">smpB</name>
    <name evidence="4" type="ORF">EDD72_10971</name>
</gene>
<dbReference type="RefSeq" id="WP_132768838.1">
    <property type="nucleotide sequence ID" value="NZ_SMAB01000009.1"/>
</dbReference>
<dbReference type="GO" id="GO:0003723">
    <property type="term" value="F:RNA binding"/>
    <property type="evidence" value="ECO:0007669"/>
    <property type="project" value="UniProtKB-UniRule"/>
</dbReference>
<comment type="caution">
    <text evidence="4">The sequence shown here is derived from an EMBL/GenBank/DDBJ whole genome shotgun (WGS) entry which is preliminary data.</text>
</comment>
<dbReference type="CDD" id="cd09294">
    <property type="entry name" value="SmpB"/>
    <property type="match status" value="1"/>
</dbReference>
<evidence type="ECO:0000256" key="2">
    <source>
        <dbReference type="ARBA" id="ARBA00022884"/>
    </source>
</evidence>
<dbReference type="Pfam" id="PF01668">
    <property type="entry name" value="SmpB"/>
    <property type="match status" value="1"/>
</dbReference>
<keyword evidence="1 3" id="KW-0963">Cytoplasm</keyword>
<dbReference type="InterPro" id="IPR000037">
    <property type="entry name" value="SsrA-bd_prot"/>
</dbReference>
<comment type="function">
    <text evidence="3">Required for rescue of stalled ribosomes mediated by trans-translation. Binds to transfer-messenger RNA (tmRNA), required for stable association of tmRNA with ribosomes. tmRNA and SmpB together mimic tRNA shape, replacing the anticodon stem-loop with SmpB. tmRNA is encoded by the ssrA gene; the 2 termini fold to resemble tRNA(Ala) and it encodes a 'tag peptide', a short internal open reading frame. During trans-translation Ala-aminoacylated tmRNA acts like a tRNA, entering the A-site of stalled ribosomes, displacing the stalled mRNA. The ribosome then switches to translate the ORF on the tmRNA; the nascent peptide is terminated with the 'tag peptide' encoded by the tmRNA and targeted for degradation. The ribosome is freed to recommence translation, which seems to be the essential function of trans-translation.</text>
</comment>
<dbReference type="NCBIfam" id="NF003843">
    <property type="entry name" value="PRK05422.1"/>
    <property type="match status" value="1"/>
</dbReference>
<keyword evidence="5" id="KW-1185">Reference proteome</keyword>
<evidence type="ECO:0000256" key="1">
    <source>
        <dbReference type="ARBA" id="ARBA00022490"/>
    </source>
</evidence>
<dbReference type="EMBL" id="SMAB01000009">
    <property type="protein sequence ID" value="TCS82501.1"/>
    <property type="molecule type" value="Genomic_DNA"/>
</dbReference>
<dbReference type="OrthoDB" id="9805462at2"/>
<dbReference type="NCBIfam" id="TIGR00086">
    <property type="entry name" value="smpB"/>
    <property type="match status" value="1"/>
</dbReference>
<dbReference type="PROSITE" id="PS01317">
    <property type="entry name" value="SSRP"/>
    <property type="match status" value="1"/>
</dbReference>
<dbReference type="InterPro" id="IPR023620">
    <property type="entry name" value="SmpB"/>
</dbReference>
<dbReference type="GO" id="GO:0070930">
    <property type="term" value="P:trans-translation-dependent protein tagging"/>
    <property type="evidence" value="ECO:0007669"/>
    <property type="project" value="TreeGrafter"/>
</dbReference>
<reference evidence="4 5" key="1">
    <citation type="submission" date="2019-03" db="EMBL/GenBank/DDBJ databases">
        <title>Genomic Encyclopedia of Type Strains, Phase IV (KMG-IV): sequencing the most valuable type-strain genomes for metagenomic binning, comparative biology and taxonomic classification.</title>
        <authorList>
            <person name="Goeker M."/>
        </authorList>
    </citation>
    <scope>NUCLEOTIDE SEQUENCE [LARGE SCALE GENOMIC DNA]</scope>
    <source>
        <strain evidence="4 5">DSM 23802</strain>
    </source>
</reference>
<organism evidence="4 5">
    <name type="scientific">Tepidibacillus fermentans</name>
    <dbReference type="NCBI Taxonomy" id="1281767"/>
    <lineage>
        <taxon>Bacteria</taxon>
        <taxon>Bacillati</taxon>
        <taxon>Bacillota</taxon>
        <taxon>Bacilli</taxon>
        <taxon>Bacillales</taxon>
        <taxon>Bacillaceae</taxon>
        <taxon>Tepidibacillus</taxon>
    </lineage>
</organism>
<name>A0A4R3KIJ4_9BACI</name>
<dbReference type="PANTHER" id="PTHR30308:SF2">
    <property type="entry name" value="SSRA-BINDING PROTEIN"/>
    <property type="match status" value="1"/>
</dbReference>
<dbReference type="HAMAP" id="MF_00023">
    <property type="entry name" value="SmpB"/>
    <property type="match status" value="1"/>
</dbReference>
<comment type="similarity">
    <text evidence="3">Belongs to the SmpB family.</text>
</comment>